<evidence type="ECO:0000313" key="1">
    <source>
        <dbReference type="EMBL" id="KAG5580606.1"/>
    </source>
</evidence>
<gene>
    <name evidence="1" type="ORF">H5410_051233</name>
</gene>
<protein>
    <submittedName>
        <fullName evidence="1">Uncharacterized protein</fullName>
    </submittedName>
</protein>
<sequence length="102" mass="11983">MCLKEHLEWDYDELFKLSMLLLKNEMILESFLIISRRETCKSCSMNCVAQYLIRLFHKLVGCPKSSTICVITLKDKVFRDKITARHCFPRSTSHTFHLIITA</sequence>
<dbReference type="OrthoDB" id="1034868at2759"/>
<reference evidence="1 2" key="1">
    <citation type="submission" date="2020-09" db="EMBL/GenBank/DDBJ databases">
        <title>De no assembly of potato wild relative species, Solanum commersonii.</title>
        <authorList>
            <person name="Cho K."/>
        </authorList>
    </citation>
    <scope>NUCLEOTIDE SEQUENCE [LARGE SCALE GENOMIC DNA]</scope>
    <source>
        <strain evidence="1">LZ3.2</strain>
        <tissue evidence="1">Leaf</tissue>
    </source>
</reference>
<dbReference type="EMBL" id="JACXVP010000010">
    <property type="protein sequence ID" value="KAG5580606.1"/>
    <property type="molecule type" value="Genomic_DNA"/>
</dbReference>
<organism evidence="1 2">
    <name type="scientific">Solanum commersonii</name>
    <name type="common">Commerson's wild potato</name>
    <name type="synonym">Commerson's nightshade</name>
    <dbReference type="NCBI Taxonomy" id="4109"/>
    <lineage>
        <taxon>Eukaryota</taxon>
        <taxon>Viridiplantae</taxon>
        <taxon>Streptophyta</taxon>
        <taxon>Embryophyta</taxon>
        <taxon>Tracheophyta</taxon>
        <taxon>Spermatophyta</taxon>
        <taxon>Magnoliopsida</taxon>
        <taxon>eudicotyledons</taxon>
        <taxon>Gunneridae</taxon>
        <taxon>Pentapetalae</taxon>
        <taxon>asterids</taxon>
        <taxon>lamiids</taxon>
        <taxon>Solanales</taxon>
        <taxon>Solanaceae</taxon>
        <taxon>Solanoideae</taxon>
        <taxon>Solaneae</taxon>
        <taxon>Solanum</taxon>
    </lineage>
</organism>
<keyword evidence="2" id="KW-1185">Reference proteome</keyword>
<accession>A0A9J5X050</accession>
<comment type="caution">
    <text evidence="1">The sequence shown here is derived from an EMBL/GenBank/DDBJ whole genome shotgun (WGS) entry which is preliminary data.</text>
</comment>
<feature type="non-terminal residue" evidence="1">
    <location>
        <position position="1"/>
    </location>
</feature>
<proteinExistence type="predicted"/>
<evidence type="ECO:0000313" key="2">
    <source>
        <dbReference type="Proteomes" id="UP000824120"/>
    </source>
</evidence>
<dbReference type="Proteomes" id="UP000824120">
    <property type="component" value="Chromosome 10"/>
</dbReference>
<name>A0A9J5X050_SOLCO</name>
<dbReference type="AlphaFoldDB" id="A0A9J5X050"/>